<dbReference type="KEGG" id="cyp:PCC8801_2340"/>
<keyword evidence="2" id="KW-1185">Reference proteome</keyword>
<dbReference type="AlphaFoldDB" id="B7K2G2"/>
<dbReference type="OrthoDB" id="423496at2"/>
<dbReference type="HOGENOM" id="CLU_141511_0_0_3"/>
<evidence type="ECO:0000313" key="2">
    <source>
        <dbReference type="Proteomes" id="UP000008204"/>
    </source>
</evidence>
<organism evidence="1 2">
    <name type="scientific">Rippkaea orientalis (strain PCC 8801 / RF-1)</name>
    <name type="common">Cyanothece sp. (strain PCC 8801)</name>
    <dbReference type="NCBI Taxonomy" id="41431"/>
    <lineage>
        <taxon>Bacteria</taxon>
        <taxon>Bacillati</taxon>
        <taxon>Cyanobacteriota</taxon>
        <taxon>Cyanophyceae</taxon>
        <taxon>Oscillatoriophycideae</taxon>
        <taxon>Chroococcales</taxon>
        <taxon>Aphanothecaceae</taxon>
        <taxon>Rippkaea</taxon>
        <taxon>Rippkaea orientalis</taxon>
    </lineage>
</organism>
<protein>
    <submittedName>
        <fullName evidence="1">Uncharacterized protein</fullName>
    </submittedName>
</protein>
<gene>
    <name evidence="1" type="ordered locus">PCC8801_2340</name>
</gene>
<dbReference type="RefSeq" id="WP_012595623.1">
    <property type="nucleotide sequence ID" value="NC_011726.1"/>
</dbReference>
<sequence>MEKPRLNLKIFIPVLLSIFTALPSLILAQETLPNQPGLEDNSTNIDDLSNDPQQLKIWRCSQEEQVIAVEAKDNSIWQEMIEKGGWQCLEALSAIPGGDRKFSCEPQNTLGLVTVFWLEGKGAKQQMSSWMTELENQKGMTCTKDETNPFWQ</sequence>
<dbReference type="STRING" id="41431.PCC8801_2340"/>
<reference evidence="2" key="1">
    <citation type="journal article" date="2011" name="MBio">
        <title>Novel metabolic attributes of the genus Cyanothece, comprising a group of unicellular nitrogen-fixing Cyanobacteria.</title>
        <authorList>
            <person name="Bandyopadhyay A."/>
            <person name="Elvitigala T."/>
            <person name="Welsh E."/>
            <person name="Stockel J."/>
            <person name="Liberton M."/>
            <person name="Min H."/>
            <person name="Sherman L.A."/>
            <person name="Pakrasi H.B."/>
        </authorList>
    </citation>
    <scope>NUCLEOTIDE SEQUENCE [LARGE SCALE GENOMIC DNA]</scope>
    <source>
        <strain evidence="2">PCC 8801</strain>
    </source>
</reference>
<dbReference type="eggNOG" id="ENOG50320Q9">
    <property type="taxonomic scope" value="Bacteria"/>
</dbReference>
<accession>B7K2G2</accession>
<dbReference type="EMBL" id="CP001287">
    <property type="protein sequence ID" value="ACK66355.1"/>
    <property type="molecule type" value="Genomic_DNA"/>
</dbReference>
<dbReference type="Proteomes" id="UP000008204">
    <property type="component" value="Chromosome"/>
</dbReference>
<evidence type="ECO:0000313" key="1">
    <source>
        <dbReference type="EMBL" id="ACK66355.1"/>
    </source>
</evidence>
<proteinExistence type="predicted"/>
<name>B7K2G2_RIPO1</name>